<dbReference type="AlphaFoldDB" id="A0A974XZ66"/>
<keyword evidence="1" id="KW-0732">Signal</keyword>
<dbReference type="EMBL" id="CP071518">
    <property type="protein sequence ID" value="QSX78389.1"/>
    <property type="molecule type" value="Genomic_DNA"/>
</dbReference>
<evidence type="ECO:0000313" key="2">
    <source>
        <dbReference type="EMBL" id="QSX78389.1"/>
    </source>
</evidence>
<protein>
    <submittedName>
        <fullName evidence="2">DUF3108 domain-containing protein</fullName>
    </submittedName>
</protein>
<feature type="signal peptide" evidence="1">
    <location>
        <begin position="1"/>
        <end position="32"/>
    </location>
</feature>
<evidence type="ECO:0000313" key="3">
    <source>
        <dbReference type="Proteomes" id="UP000639274"/>
    </source>
</evidence>
<dbReference type="KEGG" id="lsf:I8J32_017385"/>
<dbReference type="Proteomes" id="UP000639274">
    <property type="component" value="Chromosome"/>
</dbReference>
<proteinExistence type="predicted"/>
<accession>A0A974XZ66</accession>
<keyword evidence="3" id="KW-1185">Reference proteome</keyword>
<feature type="chain" id="PRO_5037308545" evidence="1">
    <location>
        <begin position="33"/>
        <end position="290"/>
    </location>
</feature>
<organism evidence="2 3">
    <name type="scientific">Agrilutibacter solisilvae</name>
    <dbReference type="NCBI Taxonomy" id="2763317"/>
    <lineage>
        <taxon>Bacteria</taxon>
        <taxon>Pseudomonadati</taxon>
        <taxon>Pseudomonadota</taxon>
        <taxon>Gammaproteobacteria</taxon>
        <taxon>Lysobacterales</taxon>
        <taxon>Lysobacteraceae</taxon>
        <taxon>Agrilutibacter</taxon>
    </lineage>
</organism>
<gene>
    <name evidence="2" type="ORF">I8J32_017385</name>
</gene>
<name>A0A974XZ66_9GAMM</name>
<sequence length="290" mass="31547">MIDYRTTHRRRSAQRASPLWLGAVALACTLMASTPGWSQALAPSNPGAVGATSATAAPATAAPATAAPAKPSPAALEPFVAQYQVFKSGNALGDATMQLVRNDARRWRVDLGMRGTRGLLGLAGLNAEQSTVFDVAGGLYRPLAQSTLRKSVFTQKQTVGVYDWRSGQARWTGDVKETRRAPVALQPGDQSGLLINLAVIRDAQPGQSLHYRFVDDGRVRDHRYNVSTQLEEVKVGELNYSAMRVTRLESGNEETVIWVVQGVPTPIRMLQRENGEDTFDLRLVEYKGAQ</sequence>
<dbReference type="Pfam" id="PF11306">
    <property type="entry name" value="DUF3108"/>
    <property type="match status" value="1"/>
</dbReference>
<reference evidence="2 3" key="1">
    <citation type="submission" date="2021-03" db="EMBL/GenBank/DDBJ databases">
        <title>Lysobacter sp. nov. isolated from soil of gangwondo yeongwol, south Korea.</title>
        <authorList>
            <person name="Kim K.R."/>
            <person name="Kim K.H."/>
            <person name="Jeon C.O."/>
        </authorList>
    </citation>
    <scope>NUCLEOTIDE SEQUENCE [LARGE SCALE GENOMIC DNA]</scope>
    <source>
        <strain evidence="2 3">R19</strain>
    </source>
</reference>
<evidence type="ECO:0000256" key="1">
    <source>
        <dbReference type="SAM" id="SignalP"/>
    </source>
</evidence>
<dbReference type="PROSITE" id="PS51257">
    <property type="entry name" value="PROKAR_LIPOPROTEIN"/>
    <property type="match status" value="1"/>
</dbReference>
<dbReference type="InterPro" id="IPR021457">
    <property type="entry name" value="DUF3108"/>
</dbReference>